<accession>A0AAU8B8A0</accession>
<protein>
    <submittedName>
        <fullName evidence="1">Uncharacterized protein</fullName>
    </submittedName>
</protein>
<name>A0AAU8B8A0_9VIRU</name>
<proteinExistence type="predicted"/>
<evidence type="ECO:0000313" key="1">
    <source>
        <dbReference type="EMBL" id="XCD07826.1"/>
    </source>
</evidence>
<reference evidence="1" key="1">
    <citation type="submission" date="2024-03" db="EMBL/GenBank/DDBJ databases">
        <title>Diverse circular DNA viruses in blood, oral, and fecal samples of captive lemurs.</title>
        <authorList>
            <person name="Paietta E.N."/>
            <person name="Kraberger S."/>
            <person name="Lund M.C."/>
            <person name="Custer J.M."/>
            <person name="Vargas K.M."/>
            <person name="Ehmke E.E."/>
            <person name="Yoder A.D."/>
            <person name="Varsani A."/>
        </authorList>
    </citation>
    <scope>NUCLEOTIDE SEQUENCE</scope>
    <source>
        <strain evidence="1">Duke_28FS_79</strain>
    </source>
</reference>
<organism evidence="1">
    <name type="scientific">Dulem virus 180</name>
    <dbReference type="NCBI Taxonomy" id="3145657"/>
    <lineage>
        <taxon>Viruses</taxon>
        <taxon>Monodnaviria</taxon>
        <taxon>Sangervirae</taxon>
        <taxon>Phixviricota</taxon>
        <taxon>Malgrandaviricetes</taxon>
        <taxon>Petitvirales</taxon>
        <taxon>Microviridae</taxon>
        <taxon>Microvirus</taxon>
    </lineage>
</organism>
<dbReference type="EMBL" id="PP511816">
    <property type="protein sequence ID" value="XCD07826.1"/>
    <property type="molecule type" value="Genomic_DNA"/>
</dbReference>
<sequence>MGPFSYNTNIKSQVRPASEGAPLTGVAGNRLRAKRAKSSVSHLIPLVYKVRTDTNCVSMSSTKCDITRATPNMYTYVRARVSCARVCVCMTYLRVKALPYSPTPIGKTYRYFFFINNIDIMLNSGNILYVCSTPKSHYYETCIIY</sequence>